<feature type="domain" description="DEAD-box RNA helicase Q" evidence="12">
    <location>
        <begin position="483"/>
        <end position="511"/>
    </location>
</feature>
<keyword evidence="2" id="KW-0547">Nucleotide-binding</keyword>
<keyword evidence="14" id="KW-1185">Reference proteome</keyword>
<evidence type="ECO:0000259" key="9">
    <source>
        <dbReference type="PROSITE" id="PS50020"/>
    </source>
</evidence>
<feature type="compositionally biased region" description="Low complexity" evidence="8">
    <location>
        <begin position="1137"/>
        <end position="1148"/>
    </location>
</feature>
<dbReference type="GO" id="GO:0003729">
    <property type="term" value="F:mRNA binding"/>
    <property type="evidence" value="ECO:0000318"/>
    <property type="project" value="GO_Central"/>
</dbReference>
<dbReference type="EC" id="3.6.4.13" evidence="1"/>
<evidence type="ECO:0000256" key="5">
    <source>
        <dbReference type="ARBA" id="ARBA00022840"/>
    </source>
</evidence>
<evidence type="ECO:0000259" key="10">
    <source>
        <dbReference type="PROSITE" id="PS51192"/>
    </source>
</evidence>
<dbReference type="CDD" id="cd18787">
    <property type="entry name" value="SF2_C_DEAD"/>
    <property type="match status" value="1"/>
</dbReference>
<feature type="compositionally biased region" description="Gly residues" evidence="8">
    <location>
        <begin position="884"/>
        <end position="896"/>
    </location>
</feature>
<dbReference type="PROSITE" id="PS51195">
    <property type="entry name" value="Q_MOTIF"/>
    <property type="match status" value="1"/>
</dbReference>
<accession>A0A2C9W721</accession>
<dbReference type="SMART" id="SM00487">
    <property type="entry name" value="DEXDc"/>
    <property type="match status" value="1"/>
</dbReference>
<feature type="domain" description="Helicase C-terminal" evidence="11">
    <location>
        <begin position="717"/>
        <end position="861"/>
    </location>
</feature>
<feature type="domain" description="Helicase ATP-binding" evidence="10">
    <location>
        <begin position="514"/>
        <end position="688"/>
    </location>
</feature>
<feature type="compositionally biased region" description="Low complexity" evidence="8">
    <location>
        <begin position="138"/>
        <end position="158"/>
    </location>
</feature>
<keyword evidence="6" id="KW-0694">RNA-binding</keyword>
<dbReference type="InterPro" id="IPR000629">
    <property type="entry name" value="RNA-helicase_DEAD-box_CS"/>
</dbReference>
<dbReference type="GO" id="GO:0005524">
    <property type="term" value="F:ATP binding"/>
    <property type="evidence" value="ECO:0007669"/>
    <property type="project" value="UniProtKB-KW"/>
</dbReference>
<dbReference type="Proteomes" id="UP000091857">
    <property type="component" value="Chromosome 3"/>
</dbReference>
<dbReference type="InterPro" id="IPR001650">
    <property type="entry name" value="Helicase_C-like"/>
</dbReference>
<evidence type="ECO:0000256" key="6">
    <source>
        <dbReference type="ARBA" id="ARBA00022884"/>
    </source>
</evidence>
<dbReference type="STRING" id="3983.A0A2C9W721"/>
<reference evidence="14" key="1">
    <citation type="journal article" date="2016" name="Nat. Biotechnol.">
        <title>Sequencing wild and cultivated cassava and related species reveals extensive interspecific hybridization and genetic diversity.</title>
        <authorList>
            <person name="Bredeson J.V."/>
            <person name="Lyons J.B."/>
            <person name="Prochnik S.E."/>
            <person name="Wu G.A."/>
            <person name="Ha C.M."/>
            <person name="Edsinger-Gonzales E."/>
            <person name="Grimwood J."/>
            <person name="Schmutz J."/>
            <person name="Rabbi I.Y."/>
            <person name="Egesi C."/>
            <person name="Nauluvula P."/>
            <person name="Lebot V."/>
            <person name="Ndunguru J."/>
            <person name="Mkamilo G."/>
            <person name="Bart R.S."/>
            <person name="Setter T.L."/>
            <person name="Gleadow R.M."/>
            <person name="Kulakow P."/>
            <person name="Ferguson M.E."/>
            <person name="Rounsley S."/>
            <person name="Rokhsar D.S."/>
        </authorList>
    </citation>
    <scope>NUCLEOTIDE SEQUENCE [LARGE SCALE GENOMIC DNA]</scope>
    <source>
        <strain evidence="14">cv. AM560-2</strain>
    </source>
</reference>
<dbReference type="SUPFAM" id="SSF51045">
    <property type="entry name" value="WW domain"/>
    <property type="match status" value="1"/>
</dbReference>
<dbReference type="InterPro" id="IPR036020">
    <property type="entry name" value="WW_dom_sf"/>
</dbReference>
<proteinExistence type="predicted"/>
<dbReference type="Pfam" id="PF00397">
    <property type="entry name" value="WW"/>
    <property type="match status" value="1"/>
</dbReference>
<dbReference type="PROSITE" id="PS51192">
    <property type="entry name" value="HELICASE_ATP_BIND_1"/>
    <property type="match status" value="1"/>
</dbReference>
<evidence type="ECO:0000256" key="8">
    <source>
        <dbReference type="SAM" id="MobiDB-lite"/>
    </source>
</evidence>
<dbReference type="SUPFAM" id="SSF52540">
    <property type="entry name" value="P-loop containing nucleoside triphosphate hydrolases"/>
    <property type="match status" value="1"/>
</dbReference>
<feature type="domain" description="WW" evidence="9">
    <location>
        <begin position="20"/>
        <end position="54"/>
    </location>
</feature>
<feature type="compositionally biased region" description="Polar residues" evidence="8">
    <location>
        <begin position="1104"/>
        <end position="1116"/>
    </location>
</feature>
<evidence type="ECO:0000259" key="12">
    <source>
        <dbReference type="PROSITE" id="PS51195"/>
    </source>
</evidence>
<feature type="region of interest" description="Disordered" evidence="8">
    <location>
        <begin position="86"/>
        <end position="119"/>
    </location>
</feature>
<feature type="region of interest" description="Disordered" evidence="8">
    <location>
        <begin position="1"/>
        <end position="24"/>
    </location>
</feature>
<evidence type="ECO:0000259" key="11">
    <source>
        <dbReference type="PROSITE" id="PS51194"/>
    </source>
</evidence>
<dbReference type="PANTHER" id="PTHR47958">
    <property type="entry name" value="ATP-DEPENDENT RNA HELICASE DBP3"/>
    <property type="match status" value="1"/>
</dbReference>
<evidence type="ECO:0000256" key="2">
    <source>
        <dbReference type="ARBA" id="ARBA00022741"/>
    </source>
</evidence>
<dbReference type="FunFam" id="3.40.50.300:FF:000079">
    <property type="entry name" value="probable ATP-dependent RNA helicase DDX17"/>
    <property type="match status" value="1"/>
</dbReference>
<feature type="compositionally biased region" description="Low complexity" evidence="8">
    <location>
        <begin position="86"/>
        <end position="113"/>
    </location>
</feature>
<dbReference type="FunFam" id="3.40.50.300:FF:000008">
    <property type="entry name" value="ATP-dependent RNA helicase RhlB"/>
    <property type="match status" value="1"/>
</dbReference>
<evidence type="ECO:0000256" key="1">
    <source>
        <dbReference type="ARBA" id="ARBA00012552"/>
    </source>
</evidence>
<feature type="compositionally biased region" description="Basic and acidic residues" evidence="8">
    <location>
        <begin position="972"/>
        <end position="1019"/>
    </location>
</feature>
<dbReference type="Pfam" id="PF00271">
    <property type="entry name" value="Helicase_C"/>
    <property type="match status" value="1"/>
</dbReference>
<feature type="compositionally biased region" description="Gly residues" evidence="8">
    <location>
        <begin position="924"/>
        <end position="940"/>
    </location>
</feature>
<dbReference type="Pfam" id="PF00270">
    <property type="entry name" value="DEAD"/>
    <property type="match status" value="1"/>
</dbReference>
<name>A0A2C9W721_MANES</name>
<comment type="caution">
    <text evidence="13">The sequence shown here is derived from an EMBL/GenBank/DDBJ whole genome shotgun (WGS) entry which is preliminary data.</text>
</comment>
<feature type="region of interest" description="Disordered" evidence="8">
    <location>
        <begin position="868"/>
        <end position="1148"/>
    </location>
</feature>
<dbReference type="InterPro" id="IPR014001">
    <property type="entry name" value="Helicase_ATP-bd"/>
</dbReference>
<dbReference type="PROSITE" id="PS51194">
    <property type="entry name" value="HELICASE_CTER"/>
    <property type="match status" value="1"/>
</dbReference>
<feature type="compositionally biased region" description="Basic residues" evidence="8">
    <location>
        <begin position="1026"/>
        <end position="1072"/>
    </location>
</feature>
<dbReference type="PROSITE" id="PS01159">
    <property type="entry name" value="WW_DOMAIN_1"/>
    <property type="match status" value="1"/>
</dbReference>
<dbReference type="AlphaFoldDB" id="A0A2C9W721"/>
<dbReference type="GO" id="GO:0016787">
    <property type="term" value="F:hydrolase activity"/>
    <property type="evidence" value="ECO:0007669"/>
    <property type="project" value="UniProtKB-KW"/>
</dbReference>
<dbReference type="SMART" id="SM00456">
    <property type="entry name" value="WW"/>
    <property type="match status" value="1"/>
</dbReference>
<dbReference type="InterPro" id="IPR001202">
    <property type="entry name" value="WW_dom"/>
</dbReference>
<evidence type="ECO:0000256" key="3">
    <source>
        <dbReference type="ARBA" id="ARBA00022801"/>
    </source>
</evidence>
<dbReference type="InterPro" id="IPR014014">
    <property type="entry name" value="RNA_helicase_DEAD_Q_motif"/>
</dbReference>
<dbReference type="Gramene" id="Manes.03G080100.1.v8.1">
    <property type="protein sequence ID" value="Manes.03G080100.1.v8.1.CDS"/>
    <property type="gene ID" value="Manes.03G080100.v8.1"/>
</dbReference>
<protein>
    <recommendedName>
        <fullName evidence="1">RNA helicase</fullName>
        <ecNumber evidence="1">3.6.4.13</ecNumber>
    </recommendedName>
</protein>
<evidence type="ECO:0000256" key="4">
    <source>
        <dbReference type="ARBA" id="ARBA00022806"/>
    </source>
</evidence>
<dbReference type="InterPro" id="IPR027417">
    <property type="entry name" value="P-loop_NTPase"/>
</dbReference>
<dbReference type="PROSITE" id="PS00039">
    <property type="entry name" value="DEAD_ATP_HELICASE"/>
    <property type="match status" value="1"/>
</dbReference>
<sequence length="1148" mass="125613">MTTAEPAPASLGPRYAPEDSTLPKPWMGLIDGSTGLLYYWNPETNVTQYEKPAPPVPPPSTTTPKLAQIPMVHSVQPNGMMVQTTVQQGQQTNQLPQQAPSQQITRSTQQQGQHSSQLALQHGQLMAQQSVLPVAQVSNQQVAQQQGPQPGQGAQQPGHLRPQMMQHPGQQMLSSIGQQISQQGVQQSMQQQTMQQTPHQVGQNMLQHQNLQMSQPQGQQYAYQHFMTYPQSMPSHNQQGSTQQFPNQHDYKAAFSKMGETDFQQGNQSSFSPSHFQQAAVSQNMPAGGDSVSTPQAGQPQQFSGFAVNMQQPASMTQLQPIGADLVNQKHGQRFQNQVGPSMMHNQQSNVPPVGLTTGCEQNIHGRTGNDYCFNPKIEGPIVSPGQPNLAAMPMGINQQESRMGGVTFQNHTTGYAGGFNPTGHSMHSMYNHATAGPPFPNNALMRPPFVGTPDITNLSPVEVYRQEHEVTATGDNVPAPFITFEATGFPPEILRDIHAAGFSSPTPIQAQTWPIAIQNRDIVAIAKTGSGKTLGYLIPAFILLRQCRNNPQNGPTVLVLAPTRELATQIQDEVIKFGRSSRVSCTCLYGGAPKGPQLKELDRGADIVVATPGRLNDILEMKKIDFGQVSLLVLDEADRMLDMGFEPQIRKIVNEIPPRRQTLMYTATWPKEVRKIASDLLVNPVQVNIGSVDELAANKSITQYVEVVPPMEKERRLEQILRAQERGSKVIIFCSTKRLCDQLARSVGRNFGAAAIHGDKSQGERDWVLNQFRSGKSPILVATDVAARGLDIKDIRVVINYDFPTGIEDYVHRIGRTGRAGATGVSYTFFSAQDWKYAADLVKVLEGANQHVPPEVREMALRGGPGIGKDRAGMNRFDSSSGNAGGGRWDSGGRGGMRDGSFSGRGGMRDGSFSGRGGMRDGNFGGRGGIRDGGFGFRGGARDGPFGGRGGRSDSFSGRGNRGRGYGGWGRNERGLHDRHNNMDSRGRGRGRGRFDGRRDIVDRGRDRSYSRSPERVRTWGYSRSRSRSSSRSRSHSRSRSRSWSRGRSRSYSRSPRRSRSYSRSPHRSRSRSYDRFGRPDERNYAEKDVKAPEFEARGSGMSPMSPSKHGTTFSGVEGAPVVESAVPEAVHPEAAEVPAVESVPEA</sequence>
<dbReference type="InterPro" id="IPR011545">
    <property type="entry name" value="DEAD/DEAH_box_helicase_dom"/>
</dbReference>
<feature type="compositionally biased region" description="Basic and acidic residues" evidence="8">
    <location>
        <begin position="1073"/>
        <end position="1098"/>
    </location>
</feature>
<dbReference type="Gene3D" id="3.40.50.300">
    <property type="entry name" value="P-loop containing nucleotide triphosphate hydrolases"/>
    <property type="match status" value="2"/>
</dbReference>
<evidence type="ECO:0000313" key="14">
    <source>
        <dbReference type="Proteomes" id="UP000091857"/>
    </source>
</evidence>
<dbReference type="EMBL" id="CM004389">
    <property type="protein sequence ID" value="OAY54504.1"/>
    <property type="molecule type" value="Genomic_DNA"/>
</dbReference>
<keyword evidence="4" id="KW-0347">Helicase</keyword>
<organism evidence="13 14">
    <name type="scientific">Manihot esculenta</name>
    <name type="common">Cassava</name>
    <name type="synonym">Jatropha manihot</name>
    <dbReference type="NCBI Taxonomy" id="3983"/>
    <lineage>
        <taxon>Eukaryota</taxon>
        <taxon>Viridiplantae</taxon>
        <taxon>Streptophyta</taxon>
        <taxon>Embryophyta</taxon>
        <taxon>Tracheophyta</taxon>
        <taxon>Spermatophyta</taxon>
        <taxon>Magnoliopsida</taxon>
        <taxon>eudicotyledons</taxon>
        <taxon>Gunneridae</taxon>
        <taxon>Pentapetalae</taxon>
        <taxon>rosids</taxon>
        <taxon>fabids</taxon>
        <taxon>Malpighiales</taxon>
        <taxon>Euphorbiaceae</taxon>
        <taxon>Crotonoideae</taxon>
        <taxon>Manihoteae</taxon>
        <taxon>Manihot</taxon>
    </lineage>
</organism>
<keyword evidence="5" id="KW-0067">ATP-binding</keyword>
<evidence type="ECO:0000313" key="13">
    <source>
        <dbReference type="EMBL" id="OAY54504.1"/>
    </source>
</evidence>
<dbReference type="PROSITE" id="PS50020">
    <property type="entry name" value="WW_DOMAIN_2"/>
    <property type="match status" value="1"/>
</dbReference>
<dbReference type="OMA" id="YPINALM"/>
<feature type="region of interest" description="Disordered" evidence="8">
    <location>
        <begin position="138"/>
        <end position="168"/>
    </location>
</feature>
<dbReference type="OrthoDB" id="196131at2759"/>
<feature type="compositionally biased region" description="Low complexity" evidence="8">
    <location>
        <begin position="1117"/>
        <end position="1131"/>
    </location>
</feature>
<evidence type="ECO:0000256" key="7">
    <source>
        <dbReference type="PROSITE-ProRule" id="PRU00552"/>
    </source>
</evidence>
<dbReference type="GO" id="GO:0003724">
    <property type="term" value="F:RNA helicase activity"/>
    <property type="evidence" value="ECO:0000318"/>
    <property type="project" value="GO_Central"/>
</dbReference>
<keyword evidence="3" id="KW-0378">Hydrolase</keyword>
<gene>
    <name evidence="13" type="ORF">MANES_03G080100v8</name>
</gene>
<dbReference type="SMART" id="SM00490">
    <property type="entry name" value="HELICc"/>
    <property type="match status" value="1"/>
</dbReference>
<feature type="short sequence motif" description="Q motif" evidence="7">
    <location>
        <begin position="483"/>
        <end position="511"/>
    </location>
</feature>